<protein>
    <submittedName>
        <fullName evidence="6">Adenosylmethionine-8-amino-7-oxononanoate aminotransferase</fullName>
    </submittedName>
</protein>
<evidence type="ECO:0000256" key="5">
    <source>
        <dbReference type="RuleBase" id="RU003560"/>
    </source>
</evidence>
<keyword evidence="3 6" id="KW-0808">Transferase</keyword>
<dbReference type="Gene3D" id="3.90.1150.10">
    <property type="entry name" value="Aspartate Aminotransferase, domain 1"/>
    <property type="match status" value="1"/>
</dbReference>
<evidence type="ECO:0000313" key="6">
    <source>
        <dbReference type="EMBL" id="SCG60053.1"/>
    </source>
</evidence>
<dbReference type="InterPro" id="IPR005814">
    <property type="entry name" value="Aminotrans_3"/>
</dbReference>
<evidence type="ECO:0000256" key="4">
    <source>
        <dbReference type="ARBA" id="ARBA00022898"/>
    </source>
</evidence>
<dbReference type="PANTHER" id="PTHR43094:SF1">
    <property type="entry name" value="AMINOTRANSFERASE CLASS-III"/>
    <property type="match status" value="1"/>
</dbReference>
<dbReference type="AlphaFoldDB" id="A0A109IF80"/>
<dbReference type="GO" id="GO:0008483">
    <property type="term" value="F:transaminase activity"/>
    <property type="evidence" value="ECO:0007669"/>
    <property type="project" value="UniProtKB-KW"/>
</dbReference>
<organism evidence="6 7">
    <name type="scientific">Micromonospora rifamycinica</name>
    <dbReference type="NCBI Taxonomy" id="291594"/>
    <lineage>
        <taxon>Bacteria</taxon>
        <taxon>Bacillati</taxon>
        <taxon>Actinomycetota</taxon>
        <taxon>Actinomycetes</taxon>
        <taxon>Micromonosporales</taxon>
        <taxon>Micromonosporaceae</taxon>
        <taxon>Micromonospora</taxon>
    </lineage>
</organism>
<dbReference type="InterPro" id="IPR015422">
    <property type="entry name" value="PyrdxlP-dep_Trfase_small"/>
</dbReference>
<dbReference type="OrthoDB" id="9801834at2"/>
<dbReference type="Proteomes" id="UP000198226">
    <property type="component" value="Chromosome I"/>
</dbReference>
<name>A0A109IF80_9ACTN</name>
<gene>
    <name evidence="6" type="ORF">GA0070623_2733</name>
</gene>
<dbReference type="EMBL" id="LT607752">
    <property type="protein sequence ID" value="SCG60053.1"/>
    <property type="molecule type" value="Genomic_DNA"/>
</dbReference>
<dbReference type="CDD" id="cd00610">
    <property type="entry name" value="OAT_like"/>
    <property type="match status" value="1"/>
</dbReference>
<keyword evidence="4 5" id="KW-0663">Pyridoxal phosphate</keyword>
<keyword evidence="7" id="KW-1185">Reference proteome</keyword>
<evidence type="ECO:0000256" key="2">
    <source>
        <dbReference type="ARBA" id="ARBA00022576"/>
    </source>
</evidence>
<evidence type="ECO:0000256" key="3">
    <source>
        <dbReference type="ARBA" id="ARBA00022679"/>
    </source>
</evidence>
<sequence>MADATDHLWMHFTRMASYATGEVPTIVRGEGTYVWDAQGRRYLDGLAGLFVVNAGHGRTELAEAAAKQAGELAYFPLWSYAHPKAVELAERIASLTPGDLNRVFFTTGGSEAVETAWKLARAYFKRTGRPTKHKVVSRYLAYHGTSMGALSITGLPGIKTDFEPLVPGGIKVPNTNFYRAPEHGDSPEAFGVWAADEIRRAIEREGPDTVAAVFLEPLQNSGGCFPPPPGYFQRVREICDTYDVLLVSDEVICSWGRLGEYFGAVRYGYQPDIITTAKGITSGYAPLGAMIASDRLMEPFLTETGMFAHGVTFGGHPVSCAVALANLEVFAREDLIGHVRAHQDAFRSTLEKLTDLPIVGDVRGDGYFYGIELVKDKTTRATFDEAESERLLRGFLSSALFAAGLYCRADDRGDPVVQLAPPLIAGQEQFDEMEQILRAVLTEAWSRL</sequence>
<dbReference type="InterPro" id="IPR015424">
    <property type="entry name" value="PyrdxlP-dep_Trfase"/>
</dbReference>
<dbReference type="FunFam" id="3.40.640.10:FF:000014">
    <property type="entry name" value="Adenosylmethionine-8-amino-7-oxononanoate aminotransferase, probable"/>
    <property type="match status" value="1"/>
</dbReference>
<reference evidence="7" key="1">
    <citation type="submission" date="2016-06" db="EMBL/GenBank/DDBJ databases">
        <authorList>
            <person name="Varghese N."/>
            <person name="Submissions Spin"/>
        </authorList>
    </citation>
    <scope>NUCLEOTIDE SEQUENCE [LARGE SCALE GENOMIC DNA]</scope>
    <source>
        <strain evidence="7">DSM 44983</strain>
    </source>
</reference>
<evidence type="ECO:0000256" key="1">
    <source>
        <dbReference type="ARBA" id="ARBA00008954"/>
    </source>
</evidence>
<dbReference type="PANTHER" id="PTHR43094">
    <property type="entry name" value="AMINOTRANSFERASE"/>
    <property type="match status" value="1"/>
</dbReference>
<dbReference type="NCBIfam" id="NF005102">
    <property type="entry name" value="PRK06541.1"/>
    <property type="match status" value="1"/>
</dbReference>
<proteinExistence type="inferred from homology"/>
<comment type="similarity">
    <text evidence="1 5">Belongs to the class-III pyridoxal-phosphate-dependent aminotransferase family.</text>
</comment>
<accession>A0A109IF80</accession>
<dbReference type="Gene3D" id="3.40.640.10">
    <property type="entry name" value="Type I PLP-dependent aspartate aminotransferase-like (Major domain)"/>
    <property type="match status" value="1"/>
</dbReference>
<dbReference type="PIRSF" id="PIRSF000521">
    <property type="entry name" value="Transaminase_4ab_Lys_Orn"/>
    <property type="match status" value="1"/>
</dbReference>
<keyword evidence="2 6" id="KW-0032">Aminotransferase</keyword>
<dbReference type="GO" id="GO:0030170">
    <property type="term" value="F:pyridoxal phosphate binding"/>
    <property type="evidence" value="ECO:0007669"/>
    <property type="project" value="InterPro"/>
</dbReference>
<dbReference type="Pfam" id="PF00202">
    <property type="entry name" value="Aminotran_3"/>
    <property type="match status" value="1"/>
</dbReference>
<dbReference type="InterPro" id="IPR015421">
    <property type="entry name" value="PyrdxlP-dep_Trfase_major"/>
</dbReference>
<evidence type="ECO:0000313" key="7">
    <source>
        <dbReference type="Proteomes" id="UP000198226"/>
    </source>
</evidence>
<dbReference type="RefSeq" id="WP_067315602.1">
    <property type="nucleotide sequence ID" value="NZ_LRMV01000295.1"/>
</dbReference>
<dbReference type="SUPFAM" id="SSF53383">
    <property type="entry name" value="PLP-dependent transferases"/>
    <property type="match status" value="1"/>
</dbReference>